<dbReference type="Proteomes" id="UP001165079">
    <property type="component" value="Unassembled WGS sequence"/>
</dbReference>
<gene>
    <name evidence="1" type="ORF">Afil01_45650</name>
</gene>
<reference evidence="1" key="1">
    <citation type="submission" date="2023-03" db="EMBL/GenBank/DDBJ databases">
        <title>Actinorhabdospora filicis NBRC 111898.</title>
        <authorList>
            <person name="Ichikawa N."/>
            <person name="Sato H."/>
            <person name="Tonouchi N."/>
        </authorList>
    </citation>
    <scope>NUCLEOTIDE SEQUENCE</scope>
    <source>
        <strain evidence="1">NBRC 111898</strain>
    </source>
</reference>
<protein>
    <submittedName>
        <fullName evidence="1">Uncharacterized protein</fullName>
    </submittedName>
</protein>
<name>A0A9W6SP24_9ACTN</name>
<dbReference type="EMBL" id="BSTX01000003">
    <property type="protein sequence ID" value="GLZ79758.1"/>
    <property type="molecule type" value="Genomic_DNA"/>
</dbReference>
<comment type="caution">
    <text evidence="1">The sequence shown here is derived from an EMBL/GenBank/DDBJ whole genome shotgun (WGS) entry which is preliminary data.</text>
</comment>
<evidence type="ECO:0000313" key="2">
    <source>
        <dbReference type="Proteomes" id="UP001165079"/>
    </source>
</evidence>
<sequence>MTKRVTISVPDDVADVLEALPPAEATAHLTGAVRRLCAAGTMRASLADSGVRDESTITLAMALADAAAMRAEIHPALLEAAHLRLAELLGLPVEDVREAVRRGRL</sequence>
<keyword evidence="2" id="KW-1185">Reference proteome</keyword>
<dbReference type="AlphaFoldDB" id="A0A9W6SP24"/>
<proteinExistence type="predicted"/>
<organism evidence="1 2">
    <name type="scientific">Actinorhabdospora filicis</name>
    <dbReference type="NCBI Taxonomy" id="1785913"/>
    <lineage>
        <taxon>Bacteria</taxon>
        <taxon>Bacillati</taxon>
        <taxon>Actinomycetota</taxon>
        <taxon>Actinomycetes</taxon>
        <taxon>Micromonosporales</taxon>
        <taxon>Micromonosporaceae</taxon>
        <taxon>Actinorhabdospora</taxon>
    </lineage>
</organism>
<evidence type="ECO:0000313" key="1">
    <source>
        <dbReference type="EMBL" id="GLZ79758.1"/>
    </source>
</evidence>
<accession>A0A9W6SP24</accession>
<dbReference type="RefSeq" id="WP_285664902.1">
    <property type="nucleotide sequence ID" value="NZ_BSTX01000003.1"/>
</dbReference>